<sequence length="41" mass="4893">MRMDSGGLAVMQGFFFYFRSRRKRGVIDAKYRYTDDGYNSE</sequence>
<protein>
    <submittedName>
        <fullName evidence="1">Uncharacterized protein</fullName>
    </submittedName>
</protein>
<reference evidence="1" key="1">
    <citation type="journal article" date="2021" name="Proc. Natl. Acad. Sci. U.S.A.">
        <title>A Catalog of Tens of Thousands of Viruses from Human Metagenomes Reveals Hidden Associations with Chronic Diseases.</title>
        <authorList>
            <person name="Tisza M.J."/>
            <person name="Buck C.B."/>
        </authorList>
    </citation>
    <scope>NUCLEOTIDE SEQUENCE</scope>
    <source>
        <strain evidence="1">Ctah610</strain>
    </source>
</reference>
<organism evidence="1">
    <name type="scientific">virus sp. ctah610</name>
    <dbReference type="NCBI Taxonomy" id="2826807"/>
    <lineage>
        <taxon>Viruses</taxon>
    </lineage>
</organism>
<proteinExistence type="predicted"/>
<evidence type="ECO:0000313" key="1">
    <source>
        <dbReference type="EMBL" id="DAE27074.1"/>
    </source>
</evidence>
<accession>A0A8S5R7F6</accession>
<dbReference type="EMBL" id="BK015827">
    <property type="protein sequence ID" value="DAE27074.1"/>
    <property type="molecule type" value="Genomic_DNA"/>
</dbReference>
<name>A0A8S5R7F6_9VIRU</name>